<protein>
    <submittedName>
        <fullName evidence="2">Excisionase family DNA-binding protein</fullName>
    </submittedName>
</protein>
<name>A0ABT3N1N6_9GAMM</name>
<evidence type="ECO:0000313" key="3">
    <source>
        <dbReference type="Proteomes" id="UP001209854"/>
    </source>
</evidence>
<dbReference type="Pfam" id="PF12728">
    <property type="entry name" value="HTH_17"/>
    <property type="match status" value="1"/>
</dbReference>
<reference evidence="2 3" key="1">
    <citation type="submission" date="2022-10" db="EMBL/GenBank/DDBJ databases">
        <title>High-quality genome sequences of two octocoral-associated bacteria, Endozoicomonas euniceicola EF212 and Endozoicomonas gorgoniicola PS125.</title>
        <authorList>
            <person name="Chiou Y.-J."/>
            <person name="Chen Y.-H."/>
        </authorList>
    </citation>
    <scope>NUCLEOTIDE SEQUENCE [LARGE SCALE GENOMIC DNA]</scope>
    <source>
        <strain evidence="2 3">PS125</strain>
    </source>
</reference>
<dbReference type="InterPro" id="IPR041657">
    <property type="entry name" value="HTH_17"/>
</dbReference>
<dbReference type="EMBL" id="JAPFCC010000001">
    <property type="protein sequence ID" value="MCW7555547.1"/>
    <property type="molecule type" value="Genomic_DNA"/>
</dbReference>
<dbReference type="Proteomes" id="UP001209854">
    <property type="component" value="Unassembled WGS sequence"/>
</dbReference>
<dbReference type="NCBIfam" id="TIGR01764">
    <property type="entry name" value="excise"/>
    <property type="match status" value="1"/>
</dbReference>
<gene>
    <name evidence="2" type="ORF">NX722_23570</name>
</gene>
<dbReference type="InterPro" id="IPR010093">
    <property type="entry name" value="SinI_DNA-bd"/>
</dbReference>
<dbReference type="RefSeq" id="WP_262568716.1">
    <property type="nucleotide sequence ID" value="NZ_JAPFCC010000001.1"/>
</dbReference>
<keyword evidence="2" id="KW-0238">DNA-binding</keyword>
<organism evidence="2 3">
    <name type="scientific">Endozoicomonas gorgoniicola</name>
    <dbReference type="NCBI Taxonomy" id="1234144"/>
    <lineage>
        <taxon>Bacteria</taxon>
        <taxon>Pseudomonadati</taxon>
        <taxon>Pseudomonadota</taxon>
        <taxon>Gammaproteobacteria</taxon>
        <taxon>Oceanospirillales</taxon>
        <taxon>Endozoicomonadaceae</taxon>
        <taxon>Endozoicomonas</taxon>
    </lineage>
</organism>
<comment type="caution">
    <text evidence="2">The sequence shown here is derived from an EMBL/GenBank/DDBJ whole genome shotgun (WGS) entry which is preliminary data.</text>
</comment>
<keyword evidence="3" id="KW-1185">Reference proteome</keyword>
<evidence type="ECO:0000313" key="2">
    <source>
        <dbReference type="EMBL" id="MCW7555547.1"/>
    </source>
</evidence>
<evidence type="ECO:0000259" key="1">
    <source>
        <dbReference type="Pfam" id="PF12728"/>
    </source>
</evidence>
<sequence length="115" mass="12835">MEFSDDPNLTVTDICQRLSFGKSFIYQAIADGRLEHYCLGRGRRKKSGIRISERQLQKFKRENLGSGTWQGQQNPGVGIQRRDDLSTTTKTLGGVSAALGALLTPTQKPRRSTKH</sequence>
<proteinExistence type="predicted"/>
<feature type="domain" description="Helix-turn-helix" evidence="1">
    <location>
        <begin position="9"/>
        <end position="63"/>
    </location>
</feature>
<accession>A0ABT3N1N6</accession>
<dbReference type="GO" id="GO:0003677">
    <property type="term" value="F:DNA binding"/>
    <property type="evidence" value="ECO:0007669"/>
    <property type="project" value="UniProtKB-KW"/>
</dbReference>